<evidence type="ECO:0000313" key="2">
    <source>
        <dbReference type="EMBL" id="SEP53819.1"/>
    </source>
</evidence>
<organism evidence="2 3">
    <name type="scientific">Amycolatopsis saalfeldensis</name>
    <dbReference type="NCBI Taxonomy" id="394193"/>
    <lineage>
        <taxon>Bacteria</taxon>
        <taxon>Bacillati</taxon>
        <taxon>Actinomycetota</taxon>
        <taxon>Actinomycetes</taxon>
        <taxon>Pseudonocardiales</taxon>
        <taxon>Pseudonocardiaceae</taxon>
        <taxon>Amycolatopsis</taxon>
    </lineage>
</organism>
<dbReference type="InterPro" id="IPR027417">
    <property type="entry name" value="P-loop_NTPase"/>
</dbReference>
<dbReference type="PANTHER" id="PTHR30121:SF12">
    <property type="entry name" value="TYPE IV SECRETION SYSTEM PROTEIN CAGE"/>
    <property type="match status" value="1"/>
</dbReference>
<name>A0A1H8YNU1_9PSEU</name>
<gene>
    <name evidence="2" type="ORF">SAMN04489732_13158</name>
</gene>
<evidence type="ECO:0000259" key="1">
    <source>
        <dbReference type="Pfam" id="PF19044"/>
    </source>
</evidence>
<feature type="domain" description="TraG P-loop" evidence="1">
    <location>
        <begin position="9"/>
        <end position="102"/>
    </location>
</feature>
<dbReference type="Pfam" id="PF19044">
    <property type="entry name" value="P-loop_TraG"/>
    <property type="match status" value="1"/>
</dbReference>
<keyword evidence="3" id="KW-1185">Reference proteome</keyword>
<dbReference type="SUPFAM" id="SSF52540">
    <property type="entry name" value="P-loop containing nucleoside triphosphate hydrolases"/>
    <property type="match status" value="1"/>
</dbReference>
<protein>
    <submittedName>
        <fullName evidence="2">AAA-like domain-containing protein</fullName>
    </submittedName>
</protein>
<reference evidence="3" key="1">
    <citation type="submission" date="2016-10" db="EMBL/GenBank/DDBJ databases">
        <authorList>
            <person name="Varghese N."/>
            <person name="Submissions S."/>
        </authorList>
    </citation>
    <scope>NUCLEOTIDE SEQUENCE [LARGE SCALE GENOMIC DNA]</scope>
    <source>
        <strain evidence="3">DSM 44993</strain>
    </source>
</reference>
<feature type="non-terminal residue" evidence="2">
    <location>
        <position position="1"/>
    </location>
</feature>
<dbReference type="InterPro" id="IPR051162">
    <property type="entry name" value="T4SS_component"/>
</dbReference>
<dbReference type="EMBL" id="FOEF01000031">
    <property type="protein sequence ID" value="SEP53819.1"/>
    <property type="molecule type" value="Genomic_DNA"/>
</dbReference>
<proteinExistence type="predicted"/>
<dbReference type="AlphaFoldDB" id="A0A1H8YNU1"/>
<evidence type="ECO:0000313" key="3">
    <source>
        <dbReference type="Proteomes" id="UP000198582"/>
    </source>
</evidence>
<dbReference type="Gene3D" id="3.40.50.300">
    <property type="entry name" value="P-loop containing nucleotide triphosphate hydrolases"/>
    <property type="match status" value="1"/>
</dbReference>
<dbReference type="PANTHER" id="PTHR30121">
    <property type="entry name" value="UNCHARACTERIZED PROTEIN YJGR-RELATED"/>
    <property type="match status" value="1"/>
</dbReference>
<accession>A0A1H8YNU1</accession>
<dbReference type="Proteomes" id="UP000198582">
    <property type="component" value="Unassembled WGS sequence"/>
</dbReference>
<sequence length="175" mass="18770">SNPAIRRPRLITVDEAWLLMHDPAGARFLHRMAKAARKHWAGLTIATQDVGDVLATELGKAIISNAATQILLRQAPQAIEEIVATFNLSEGEKQFLISADKGQGLLSTGTQRVAFQALASPQEDALITTDPAELAQYADPETTTDDSMFVDLGTDDAELALDADVDDHVDLGHAA</sequence>
<dbReference type="STRING" id="394193.SAMN04489732_13158"/>
<dbReference type="InterPro" id="IPR043964">
    <property type="entry name" value="P-loop_TraG"/>
</dbReference>